<dbReference type="InterPro" id="IPR006805">
    <property type="entry name" value="Anth_synth_I_N"/>
</dbReference>
<evidence type="ECO:0000256" key="5">
    <source>
        <dbReference type="ARBA" id="ARBA00012266"/>
    </source>
</evidence>
<evidence type="ECO:0000256" key="13">
    <source>
        <dbReference type="ARBA" id="ARBA00025634"/>
    </source>
</evidence>
<keyword evidence="9 15" id="KW-0822">Tryptophan biosynthesis</keyword>
<dbReference type="STRING" id="320497.A0U93_04670"/>
<evidence type="ECO:0000259" key="17">
    <source>
        <dbReference type="Pfam" id="PF04715"/>
    </source>
</evidence>
<evidence type="ECO:0000256" key="14">
    <source>
        <dbReference type="ARBA" id="ARBA00047683"/>
    </source>
</evidence>
<feature type="domain" description="Anthranilate synthase component I N-terminal" evidence="17">
    <location>
        <begin position="35"/>
        <end position="166"/>
    </location>
</feature>
<keyword evidence="19" id="KW-1185">Reference proteome</keyword>
<evidence type="ECO:0000256" key="8">
    <source>
        <dbReference type="ARBA" id="ARBA00022723"/>
    </source>
</evidence>
<evidence type="ECO:0000256" key="7">
    <source>
        <dbReference type="ARBA" id="ARBA00022605"/>
    </source>
</evidence>
<keyword evidence="12 15" id="KW-0456">Lyase</keyword>
<dbReference type="Pfam" id="PF04715">
    <property type="entry name" value="Anth_synt_I_N"/>
    <property type="match status" value="1"/>
</dbReference>
<dbReference type="InterPro" id="IPR015890">
    <property type="entry name" value="Chorismate_C"/>
</dbReference>
<sequence>MTDAPAVVHVTEAADLLTPVGAYMCLSTLVTTVDDARPYRLLFESVEGGAARGRYSVIAMLPDMVWQCRDGQVSIDHAPGRESSHFEPVATPPLESLRQLHRESQMTLPTGLPPMIGGIFGYLGYDMVRQMEHLPNAPRDDAGLPEGVMIRPSLFAVFDSVRDELVLAVPLRRGGMDRAQAEALIARARAALASAPVDEVAHVPDGFELAAPTSTMTPAAFEAVVRRAQDYIAAGDAFQIVPSQRFDTPFPLSSLTLYRSLRRINPAPFLFLVEMDGFSLVGSSPEILVRLRDGQVTVRPLAGTRPRGATAAEDVALEADLLADPKERAEHLMLIDLGRNDVGRVAELGSVRVPDSFVIERYSHVMHISSTVEGRVRPECDAVDALAAAFPAGTLSGAPKIRAMEIIDELEPTRRGPYAGCIGYFGANGDMDTCIGLRMAVLRDGRMFVQAGCGVVADSVPAAEEAETRQKARALFRAAEVAVEQAKTQRRV</sequence>
<reference evidence="18 19" key="1">
    <citation type="submission" date="2016-03" db="EMBL/GenBank/DDBJ databases">
        <title>Acetic acid bacteria sequencing.</title>
        <authorList>
            <person name="Brandt J."/>
            <person name="Jakob F."/>
            <person name="Vogel R.F."/>
        </authorList>
    </citation>
    <scope>NUCLEOTIDE SEQUENCE [LARGE SCALE GENOMIC DNA]</scope>
    <source>
        <strain evidence="18 19">NBRC 101099</strain>
    </source>
</reference>
<dbReference type="GO" id="GO:0046872">
    <property type="term" value="F:metal ion binding"/>
    <property type="evidence" value="ECO:0007669"/>
    <property type="project" value="UniProtKB-KW"/>
</dbReference>
<dbReference type="InterPro" id="IPR019999">
    <property type="entry name" value="Anth_synth_I-like"/>
</dbReference>
<evidence type="ECO:0000256" key="4">
    <source>
        <dbReference type="ARBA" id="ARBA00011575"/>
    </source>
</evidence>
<dbReference type="InterPro" id="IPR005256">
    <property type="entry name" value="Anth_synth_I_PabB"/>
</dbReference>
<dbReference type="InterPro" id="IPR005801">
    <property type="entry name" value="ADC_synthase"/>
</dbReference>
<dbReference type="PANTHER" id="PTHR11236:SF48">
    <property type="entry name" value="ISOCHORISMATE SYNTHASE MENF"/>
    <property type="match status" value="1"/>
</dbReference>
<evidence type="ECO:0000256" key="10">
    <source>
        <dbReference type="ARBA" id="ARBA00022842"/>
    </source>
</evidence>
<dbReference type="GO" id="GO:0004049">
    <property type="term" value="F:anthranilate synthase activity"/>
    <property type="evidence" value="ECO:0007669"/>
    <property type="project" value="UniProtKB-EC"/>
</dbReference>
<organism evidence="18 19">
    <name type="scientific">Neoasaia chiangmaiensis</name>
    <dbReference type="NCBI Taxonomy" id="320497"/>
    <lineage>
        <taxon>Bacteria</taxon>
        <taxon>Pseudomonadati</taxon>
        <taxon>Pseudomonadota</taxon>
        <taxon>Alphaproteobacteria</taxon>
        <taxon>Acetobacterales</taxon>
        <taxon>Acetobacteraceae</taxon>
        <taxon>Neoasaia</taxon>
    </lineage>
</organism>
<dbReference type="GO" id="GO:0000162">
    <property type="term" value="P:L-tryptophan biosynthetic process"/>
    <property type="evidence" value="ECO:0007669"/>
    <property type="project" value="UniProtKB-UniPathway"/>
</dbReference>
<dbReference type="EMBL" id="CP014691">
    <property type="protein sequence ID" value="AQS87345.1"/>
    <property type="molecule type" value="Genomic_DNA"/>
</dbReference>
<evidence type="ECO:0000256" key="11">
    <source>
        <dbReference type="ARBA" id="ARBA00023141"/>
    </source>
</evidence>
<dbReference type="EC" id="4.1.3.27" evidence="5 15"/>
<dbReference type="RefSeq" id="WP_077806323.1">
    <property type="nucleotide sequence ID" value="NZ_BJXS01000009.1"/>
</dbReference>
<dbReference type="UniPathway" id="UPA00035">
    <property type="reaction ID" value="UER00040"/>
</dbReference>
<comment type="subunit">
    <text evidence="4 15">Heterotetramer consisting of two non-identical subunits: a beta subunit (TrpG) and a large alpha subunit (TrpE).</text>
</comment>
<evidence type="ECO:0000256" key="2">
    <source>
        <dbReference type="ARBA" id="ARBA00004873"/>
    </source>
</evidence>
<dbReference type="Proteomes" id="UP000188604">
    <property type="component" value="Chromosome"/>
</dbReference>
<keyword evidence="11 15" id="KW-0057">Aromatic amino acid biosynthesis</keyword>
<comment type="pathway">
    <text evidence="2 15">Amino-acid biosynthesis; L-tryptophan biosynthesis; L-tryptophan from chorismate: step 1/5.</text>
</comment>
<accession>A0A1U9KNH7</accession>
<keyword evidence="7 15" id="KW-0028">Amino-acid biosynthesis</keyword>
<feature type="domain" description="Chorismate-utilising enzyme C-terminal" evidence="16">
    <location>
        <begin position="219"/>
        <end position="471"/>
    </location>
</feature>
<proteinExistence type="inferred from homology"/>
<dbReference type="PANTHER" id="PTHR11236">
    <property type="entry name" value="AMINOBENZOATE/ANTHRANILATE SYNTHASE"/>
    <property type="match status" value="1"/>
</dbReference>
<comment type="catalytic activity">
    <reaction evidence="14 15">
        <text>chorismate + L-glutamine = anthranilate + pyruvate + L-glutamate + H(+)</text>
        <dbReference type="Rhea" id="RHEA:21732"/>
        <dbReference type="ChEBI" id="CHEBI:15361"/>
        <dbReference type="ChEBI" id="CHEBI:15378"/>
        <dbReference type="ChEBI" id="CHEBI:16567"/>
        <dbReference type="ChEBI" id="CHEBI:29748"/>
        <dbReference type="ChEBI" id="CHEBI:29985"/>
        <dbReference type="ChEBI" id="CHEBI:58359"/>
        <dbReference type="EC" id="4.1.3.27"/>
    </reaction>
</comment>
<keyword evidence="8 15" id="KW-0479">Metal-binding</keyword>
<keyword evidence="10 15" id="KW-0460">Magnesium</keyword>
<dbReference type="PRINTS" id="PR00095">
    <property type="entry name" value="ANTSNTHASEI"/>
</dbReference>
<evidence type="ECO:0000259" key="16">
    <source>
        <dbReference type="Pfam" id="PF00425"/>
    </source>
</evidence>
<protein>
    <recommendedName>
        <fullName evidence="6 15">Anthranilate synthase component 1</fullName>
        <ecNumber evidence="5 15">4.1.3.27</ecNumber>
    </recommendedName>
</protein>
<dbReference type="AlphaFoldDB" id="A0A1U9KNH7"/>
<gene>
    <name evidence="15" type="primary">trpE</name>
    <name evidence="18" type="ORF">A0U93_04670</name>
</gene>
<dbReference type="SUPFAM" id="SSF56322">
    <property type="entry name" value="ADC synthase"/>
    <property type="match status" value="1"/>
</dbReference>
<dbReference type="Gene3D" id="3.60.120.10">
    <property type="entry name" value="Anthranilate synthase"/>
    <property type="match status" value="1"/>
</dbReference>
<evidence type="ECO:0000256" key="15">
    <source>
        <dbReference type="RuleBase" id="RU364045"/>
    </source>
</evidence>
<comment type="function">
    <text evidence="13 15">Part of a heterotetrameric complex that catalyzes the two-step biosynthesis of anthranilate, an intermediate in the biosynthesis of L-tryptophan. In the first step, the glutamine-binding beta subunit (TrpG) of anthranilate synthase (AS) provides the glutamine amidotransferase activity which generates ammonia as a substrate that, along with chorismate, is used in the second step, catalyzed by the large alpha subunit of AS (TrpE) to produce anthranilate. In the absence of TrpG, TrpE can synthesize anthranilate directly from chorismate and high concentrations of ammonia.</text>
</comment>
<dbReference type="NCBIfam" id="TIGR00564">
    <property type="entry name" value="trpE_most"/>
    <property type="match status" value="1"/>
</dbReference>
<comment type="similarity">
    <text evidence="3 15">Belongs to the anthranilate synthase component I family.</text>
</comment>
<comment type="cofactor">
    <cofactor evidence="1 15">
        <name>Mg(2+)</name>
        <dbReference type="ChEBI" id="CHEBI:18420"/>
    </cofactor>
</comment>
<evidence type="ECO:0000256" key="9">
    <source>
        <dbReference type="ARBA" id="ARBA00022822"/>
    </source>
</evidence>
<evidence type="ECO:0000313" key="18">
    <source>
        <dbReference type="EMBL" id="AQS87345.1"/>
    </source>
</evidence>
<dbReference type="OrthoDB" id="9803598at2"/>
<evidence type="ECO:0000313" key="19">
    <source>
        <dbReference type="Proteomes" id="UP000188604"/>
    </source>
</evidence>
<evidence type="ECO:0000256" key="3">
    <source>
        <dbReference type="ARBA" id="ARBA00009562"/>
    </source>
</evidence>
<dbReference type="Pfam" id="PF00425">
    <property type="entry name" value="Chorismate_bind"/>
    <property type="match status" value="1"/>
</dbReference>
<evidence type="ECO:0000256" key="1">
    <source>
        <dbReference type="ARBA" id="ARBA00001946"/>
    </source>
</evidence>
<dbReference type="KEGG" id="nch:A0U93_04670"/>
<name>A0A1U9KNH7_9PROT</name>
<evidence type="ECO:0000256" key="12">
    <source>
        <dbReference type="ARBA" id="ARBA00023239"/>
    </source>
</evidence>
<evidence type="ECO:0000256" key="6">
    <source>
        <dbReference type="ARBA" id="ARBA00020653"/>
    </source>
</evidence>